<dbReference type="InterPro" id="IPR019758">
    <property type="entry name" value="Pept_S26A_signal_pept_1_CS"/>
</dbReference>
<evidence type="ECO:0000313" key="15">
    <source>
        <dbReference type="EMBL" id="SDB89981.1"/>
    </source>
</evidence>
<dbReference type="EMBL" id="FMYM01000003">
    <property type="protein sequence ID" value="SDB89981.1"/>
    <property type="molecule type" value="Genomic_DNA"/>
</dbReference>
<keyword evidence="10 12" id="KW-0472">Membrane</keyword>
<dbReference type="InterPro" id="IPR019756">
    <property type="entry name" value="Pept_S26A_signal_pept_1_Ser-AS"/>
</dbReference>
<evidence type="ECO:0000256" key="12">
    <source>
        <dbReference type="RuleBase" id="RU003993"/>
    </source>
</evidence>
<dbReference type="RefSeq" id="WP_245701037.1">
    <property type="nucleotide sequence ID" value="NZ_FMYM01000003.1"/>
</dbReference>
<feature type="active site" evidence="11">
    <location>
        <position position="38"/>
    </location>
</feature>
<feature type="transmembrane region" description="Helical" evidence="12">
    <location>
        <begin position="7"/>
        <end position="30"/>
    </location>
</feature>
<evidence type="ECO:0000313" key="16">
    <source>
        <dbReference type="Proteomes" id="UP000242662"/>
    </source>
</evidence>
<dbReference type="EC" id="3.4.21.89" evidence="4 12"/>
<keyword evidence="8 12" id="KW-0378">Hydrolase</keyword>
<dbReference type="PROSITE" id="PS00760">
    <property type="entry name" value="SPASE_I_2"/>
    <property type="match status" value="1"/>
</dbReference>
<feature type="active site" evidence="11">
    <location>
        <position position="79"/>
    </location>
</feature>
<evidence type="ECO:0000256" key="2">
    <source>
        <dbReference type="ARBA" id="ARBA00004401"/>
    </source>
</evidence>
<organism evidence="15 16">
    <name type="scientific">Shouchella lonarensis</name>
    <dbReference type="NCBI Taxonomy" id="1464122"/>
    <lineage>
        <taxon>Bacteria</taxon>
        <taxon>Bacillati</taxon>
        <taxon>Bacillota</taxon>
        <taxon>Bacilli</taxon>
        <taxon>Bacillales</taxon>
        <taxon>Bacillaceae</taxon>
        <taxon>Shouchella</taxon>
    </lineage>
</organism>
<evidence type="ECO:0000256" key="7">
    <source>
        <dbReference type="ARBA" id="ARBA00022692"/>
    </source>
</evidence>
<accession>A0A1G6H6Y6</accession>
<proteinExistence type="inferred from homology"/>
<dbReference type="InterPro" id="IPR000223">
    <property type="entry name" value="Pept_S26A_signal_pept_1"/>
</dbReference>
<evidence type="ECO:0000256" key="5">
    <source>
        <dbReference type="ARBA" id="ARBA00022475"/>
    </source>
</evidence>
<keyword evidence="16" id="KW-1185">Reference proteome</keyword>
<dbReference type="PROSITE" id="PS00501">
    <property type="entry name" value="SPASE_I_1"/>
    <property type="match status" value="1"/>
</dbReference>
<protein>
    <recommendedName>
        <fullName evidence="4 12">Signal peptidase I</fullName>
        <ecNumber evidence="4 12">3.4.21.89</ecNumber>
    </recommendedName>
</protein>
<evidence type="ECO:0000256" key="9">
    <source>
        <dbReference type="ARBA" id="ARBA00022989"/>
    </source>
</evidence>
<keyword evidence="9 12" id="KW-1133">Transmembrane helix</keyword>
<dbReference type="InterPro" id="IPR019757">
    <property type="entry name" value="Pept_S26A_signal_pept_1_Lys-AS"/>
</dbReference>
<keyword evidence="5" id="KW-1003">Cell membrane</keyword>
<dbReference type="PANTHER" id="PTHR43390:SF1">
    <property type="entry name" value="CHLOROPLAST PROCESSING PEPTIDASE"/>
    <property type="match status" value="1"/>
</dbReference>
<sequence length="183" mass="20857">MRAKSRVVTWLKGISVVIFIVILARLFVFLPTMVDGNSMQPTLNPGNRMMINQLAYSFSEPDRFDIVVFLAPGGQHYIKRVIGLPGEELMYKGDVLYINGEPQSEPYLEERKRSLHGEQPLTGDFTLEERIGKKKIPADQYFVMGDNRRLSKDSRDIGLISAEDIIGETSIVFYPFEEIKIVK</sequence>
<dbReference type="FunFam" id="2.10.109.10:FF:000008">
    <property type="entry name" value="Signal peptidase I"/>
    <property type="match status" value="1"/>
</dbReference>
<dbReference type="AlphaFoldDB" id="A0A1G6H6Y6"/>
<evidence type="ECO:0000259" key="14">
    <source>
        <dbReference type="Pfam" id="PF10502"/>
    </source>
</evidence>
<comment type="similarity">
    <text evidence="3 13">Belongs to the peptidase S26 family.</text>
</comment>
<dbReference type="InterPro" id="IPR019533">
    <property type="entry name" value="Peptidase_S26"/>
</dbReference>
<reference evidence="16" key="1">
    <citation type="submission" date="2016-09" db="EMBL/GenBank/DDBJ databases">
        <authorList>
            <person name="Varghese N."/>
            <person name="Submissions S."/>
        </authorList>
    </citation>
    <scope>NUCLEOTIDE SEQUENCE [LARGE SCALE GENOMIC DNA]</scope>
    <source>
        <strain evidence="16">25nlg</strain>
    </source>
</reference>
<keyword evidence="6 12" id="KW-0645">Protease</keyword>
<dbReference type="NCBIfam" id="TIGR02227">
    <property type="entry name" value="sigpep_I_bact"/>
    <property type="match status" value="1"/>
</dbReference>
<feature type="domain" description="Peptidase S26" evidence="14">
    <location>
        <begin position="9"/>
        <end position="174"/>
    </location>
</feature>
<dbReference type="PANTHER" id="PTHR43390">
    <property type="entry name" value="SIGNAL PEPTIDASE I"/>
    <property type="match status" value="1"/>
</dbReference>
<gene>
    <name evidence="15" type="ORF">SAMN05421737_10313</name>
</gene>
<dbReference type="InterPro" id="IPR036286">
    <property type="entry name" value="LexA/Signal_pep-like_sf"/>
</dbReference>
<evidence type="ECO:0000256" key="1">
    <source>
        <dbReference type="ARBA" id="ARBA00000677"/>
    </source>
</evidence>
<evidence type="ECO:0000256" key="3">
    <source>
        <dbReference type="ARBA" id="ARBA00009370"/>
    </source>
</evidence>
<evidence type="ECO:0000256" key="4">
    <source>
        <dbReference type="ARBA" id="ARBA00013208"/>
    </source>
</evidence>
<evidence type="ECO:0000256" key="6">
    <source>
        <dbReference type="ARBA" id="ARBA00022670"/>
    </source>
</evidence>
<dbReference type="PRINTS" id="PR00727">
    <property type="entry name" value="LEADERPTASE"/>
</dbReference>
<evidence type="ECO:0000256" key="10">
    <source>
        <dbReference type="ARBA" id="ARBA00023136"/>
    </source>
</evidence>
<comment type="subcellular location">
    <subcellularLocation>
        <location evidence="2">Cell membrane</location>
        <topology evidence="2">Single-pass type II membrane protein</topology>
    </subcellularLocation>
    <subcellularLocation>
        <location evidence="13">Membrane</location>
        <topology evidence="13">Single-pass type II membrane protein</topology>
    </subcellularLocation>
</comment>
<dbReference type="SUPFAM" id="SSF51306">
    <property type="entry name" value="LexA/Signal peptidase"/>
    <property type="match status" value="1"/>
</dbReference>
<dbReference type="PROSITE" id="PS00761">
    <property type="entry name" value="SPASE_I_3"/>
    <property type="match status" value="1"/>
</dbReference>
<keyword evidence="7 12" id="KW-0812">Transmembrane</keyword>
<comment type="catalytic activity">
    <reaction evidence="1 12">
        <text>Cleavage of hydrophobic, N-terminal signal or leader sequences from secreted and periplasmic proteins.</text>
        <dbReference type="EC" id="3.4.21.89"/>
    </reaction>
</comment>
<name>A0A1G6H6Y6_9BACI</name>
<dbReference type="GO" id="GO:0006465">
    <property type="term" value="P:signal peptide processing"/>
    <property type="evidence" value="ECO:0007669"/>
    <property type="project" value="InterPro"/>
</dbReference>
<evidence type="ECO:0000256" key="11">
    <source>
        <dbReference type="PIRSR" id="PIRSR600223-1"/>
    </source>
</evidence>
<evidence type="ECO:0000256" key="13">
    <source>
        <dbReference type="RuleBase" id="RU362042"/>
    </source>
</evidence>
<dbReference type="Pfam" id="PF10502">
    <property type="entry name" value="Peptidase_S26"/>
    <property type="match status" value="1"/>
</dbReference>
<dbReference type="GO" id="GO:0005886">
    <property type="term" value="C:plasma membrane"/>
    <property type="evidence" value="ECO:0007669"/>
    <property type="project" value="UniProtKB-SubCell"/>
</dbReference>
<dbReference type="Proteomes" id="UP000242662">
    <property type="component" value="Unassembled WGS sequence"/>
</dbReference>
<evidence type="ECO:0000256" key="8">
    <source>
        <dbReference type="ARBA" id="ARBA00022801"/>
    </source>
</evidence>
<dbReference type="GO" id="GO:0004252">
    <property type="term" value="F:serine-type endopeptidase activity"/>
    <property type="evidence" value="ECO:0007669"/>
    <property type="project" value="InterPro"/>
</dbReference>
<dbReference type="GO" id="GO:0009003">
    <property type="term" value="F:signal peptidase activity"/>
    <property type="evidence" value="ECO:0007669"/>
    <property type="project" value="UniProtKB-EC"/>
</dbReference>
<dbReference type="Gene3D" id="2.10.109.10">
    <property type="entry name" value="Umud Fragment, subunit A"/>
    <property type="match status" value="1"/>
</dbReference>
<dbReference type="STRING" id="1464122.SAMN05421737_10313"/>
<dbReference type="CDD" id="cd06530">
    <property type="entry name" value="S26_SPase_I"/>
    <property type="match status" value="1"/>
</dbReference>